<dbReference type="EMBL" id="NVSR01000003">
    <property type="protein sequence ID" value="PCI30643.1"/>
    <property type="molecule type" value="Genomic_DNA"/>
</dbReference>
<dbReference type="PROSITE" id="PS01280">
    <property type="entry name" value="GIDA_1"/>
    <property type="match status" value="1"/>
</dbReference>
<dbReference type="FunFam" id="3.50.50.60:FF:000010">
    <property type="entry name" value="tRNA uridine 5-carboxymethylaminomethyl modification enzyme MnmG"/>
    <property type="match status" value="1"/>
</dbReference>
<dbReference type="GO" id="GO:0005829">
    <property type="term" value="C:cytosol"/>
    <property type="evidence" value="ECO:0007669"/>
    <property type="project" value="TreeGrafter"/>
</dbReference>
<keyword evidence="5 12" id="KW-0963">Cytoplasm</keyword>
<dbReference type="InterPro" id="IPR026904">
    <property type="entry name" value="MnmG_C"/>
</dbReference>
<dbReference type="Pfam" id="PF13932">
    <property type="entry name" value="SAM_GIDA_C"/>
    <property type="match status" value="1"/>
</dbReference>
<evidence type="ECO:0000256" key="5">
    <source>
        <dbReference type="ARBA" id="ARBA00022490"/>
    </source>
</evidence>
<evidence type="ECO:0000259" key="13">
    <source>
        <dbReference type="SMART" id="SM01228"/>
    </source>
</evidence>
<dbReference type="SMART" id="SM01228">
    <property type="entry name" value="GIDA_assoc_3"/>
    <property type="match status" value="1"/>
</dbReference>
<dbReference type="Proteomes" id="UP000218113">
    <property type="component" value="Unassembled WGS sequence"/>
</dbReference>
<evidence type="ECO:0000256" key="2">
    <source>
        <dbReference type="ARBA" id="ARBA00003717"/>
    </source>
</evidence>
<feature type="binding site" evidence="12">
    <location>
        <position position="178"/>
    </location>
    <ligand>
        <name>FAD</name>
        <dbReference type="ChEBI" id="CHEBI:57692"/>
    </ligand>
</feature>
<organism evidence="14 15">
    <name type="scientific">SAR324 cluster bacterium</name>
    <dbReference type="NCBI Taxonomy" id="2024889"/>
    <lineage>
        <taxon>Bacteria</taxon>
        <taxon>Deltaproteobacteria</taxon>
        <taxon>SAR324 cluster</taxon>
    </lineage>
</organism>
<keyword evidence="9 12" id="KW-0520">NAD</keyword>
<comment type="similarity">
    <text evidence="3 12">Belongs to the MnmG family.</text>
</comment>
<evidence type="ECO:0000256" key="4">
    <source>
        <dbReference type="ARBA" id="ARBA00020461"/>
    </source>
</evidence>
<evidence type="ECO:0000256" key="6">
    <source>
        <dbReference type="ARBA" id="ARBA00022630"/>
    </source>
</evidence>
<comment type="caution">
    <text evidence="14">The sequence shown here is derived from an EMBL/GenBank/DDBJ whole genome shotgun (WGS) entry which is preliminary data.</text>
</comment>
<dbReference type="Gene3D" id="3.50.50.60">
    <property type="entry name" value="FAD/NAD(P)-binding domain"/>
    <property type="match status" value="2"/>
</dbReference>
<dbReference type="AlphaFoldDB" id="A0A2A4TAS8"/>
<comment type="cofactor">
    <cofactor evidence="1 12">
        <name>FAD</name>
        <dbReference type="ChEBI" id="CHEBI:57692"/>
    </cofactor>
</comment>
<evidence type="ECO:0000256" key="10">
    <source>
        <dbReference type="ARBA" id="ARBA00025948"/>
    </source>
</evidence>
<dbReference type="Gene3D" id="1.10.150.570">
    <property type="entry name" value="GidA associated domain, C-terminal subdomain"/>
    <property type="match status" value="1"/>
</dbReference>
<protein>
    <recommendedName>
        <fullName evidence="4 12">tRNA uridine 5-carboxymethylaminomethyl modification enzyme MnmG</fullName>
    </recommendedName>
    <alternativeName>
        <fullName evidence="11 12">Glucose-inhibited division protein A</fullName>
    </alternativeName>
</protein>
<dbReference type="InterPro" id="IPR047001">
    <property type="entry name" value="MnmG_C_subdom"/>
</dbReference>
<dbReference type="InterPro" id="IPR040131">
    <property type="entry name" value="MnmG_N"/>
</dbReference>
<keyword evidence="6 12" id="KW-0285">Flavoprotein</keyword>
<evidence type="ECO:0000256" key="9">
    <source>
        <dbReference type="ARBA" id="ARBA00023027"/>
    </source>
</evidence>
<dbReference type="PROSITE" id="PS01281">
    <property type="entry name" value="GIDA_2"/>
    <property type="match status" value="1"/>
</dbReference>
<evidence type="ECO:0000256" key="11">
    <source>
        <dbReference type="ARBA" id="ARBA00031800"/>
    </source>
</evidence>
<feature type="binding site" evidence="12">
    <location>
        <begin position="11"/>
        <end position="16"/>
    </location>
    <ligand>
        <name>FAD</name>
        <dbReference type="ChEBI" id="CHEBI:57692"/>
    </ligand>
</feature>
<feature type="domain" description="tRNA uridine 5-carboxymethylaminomethyl modification enzyme C-terminal subdomain" evidence="13">
    <location>
        <begin position="547"/>
        <end position="618"/>
    </location>
</feature>
<dbReference type="InterPro" id="IPR002218">
    <property type="entry name" value="MnmG-rel"/>
</dbReference>
<evidence type="ECO:0000313" key="14">
    <source>
        <dbReference type="EMBL" id="PCI30643.1"/>
    </source>
</evidence>
<evidence type="ECO:0000256" key="7">
    <source>
        <dbReference type="ARBA" id="ARBA00022694"/>
    </source>
</evidence>
<gene>
    <name evidence="12" type="primary">mnmG</name>
    <name evidence="12" type="synonym">gidA</name>
    <name evidence="14" type="ORF">COB67_01450</name>
</gene>
<comment type="subunit">
    <text evidence="10 12">Homodimer. Heterotetramer of two MnmE and two MnmG subunits.</text>
</comment>
<dbReference type="HAMAP" id="MF_00129">
    <property type="entry name" value="MnmG_GidA"/>
    <property type="match status" value="1"/>
</dbReference>
<keyword evidence="8 12" id="KW-0274">FAD</keyword>
<evidence type="ECO:0000256" key="8">
    <source>
        <dbReference type="ARBA" id="ARBA00022827"/>
    </source>
</evidence>
<dbReference type="FunFam" id="1.10.150.570:FF:000001">
    <property type="entry name" value="tRNA uridine 5-carboxymethylaminomethyl modification enzyme MnmG"/>
    <property type="match status" value="1"/>
</dbReference>
<feature type="binding site" evidence="12">
    <location>
        <position position="367"/>
    </location>
    <ligand>
        <name>FAD</name>
        <dbReference type="ChEBI" id="CHEBI:57692"/>
    </ligand>
</feature>
<dbReference type="GO" id="GO:0050660">
    <property type="term" value="F:flavin adenine dinucleotide binding"/>
    <property type="evidence" value="ECO:0007669"/>
    <property type="project" value="UniProtKB-UniRule"/>
</dbReference>
<dbReference type="Gene3D" id="1.10.10.1800">
    <property type="entry name" value="tRNA uridine 5-carboxymethylaminomethyl modification enzyme MnmG/GidA"/>
    <property type="match status" value="1"/>
</dbReference>
<feature type="binding site" evidence="12">
    <location>
        <begin position="270"/>
        <end position="284"/>
    </location>
    <ligand>
        <name>NAD(+)</name>
        <dbReference type="ChEBI" id="CHEBI:57540"/>
    </ligand>
</feature>
<dbReference type="InterPro" id="IPR020595">
    <property type="entry name" value="MnmG-rel_CS"/>
</dbReference>
<evidence type="ECO:0000256" key="3">
    <source>
        <dbReference type="ARBA" id="ARBA00007653"/>
    </source>
</evidence>
<dbReference type="InterPro" id="IPR036188">
    <property type="entry name" value="FAD/NAD-bd_sf"/>
</dbReference>
<sequence>MGQTWDVIVVGGGHAGCEASLAAAKMGQRTLLITMSVDNIGAMSCNPAIGGLAKGHLVKEIDALGGAMGEVADATGIQFRILNRKKGPAVQATRCQSDMIAYKNRMRSVLEGQENLSIKQAEIAVLLWEGHEVVGLETTLGEKIFARAVVITTGTFMNGLIHIGHRQFSAGRAADFASLSLSEHLKEKGIEIGRLKTGTTPRLDARTINFDILESQPGDAEIQKFSFWNSRIEMKQVPCYITYTNERTQEIIQKNIKKSAMYSGAITGIGPRYCPSIEDKIAKFPDKDRHQIFLEPTSLQSFEYYPNGMSTSLPLDIQVEFLRSIEGLEQVEVVRAGYAIEYDFVHPTQLKSSLEMKDYPNLFCAGQINGTSGYEEAAAQGLMAGINAARKNREEDPFVLLRNEAYIGVLLDDLVSKGTEEPYRMFTSRAEYRLLLREDNADQRLVQKGYDLGLLSEEKYQMFLQKNEEIERLQQLTAEVYITPTEQAVDLLQKHEVTPLPHRLKLQEFLKKPNATFNLLEQIKDQEDFSHLQDWNKIVKKYVETEFKYAGYIKRQESQVKKYLKVESIRIPDAFDYASVGGLSNEVRQKLEANRPQTLGQAVKISGVTPAAITILMVAFEKLKHKLGKQNE</sequence>
<proteinExistence type="inferred from homology"/>
<evidence type="ECO:0000256" key="1">
    <source>
        <dbReference type="ARBA" id="ARBA00001974"/>
    </source>
</evidence>
<dbReference type="FunFam" id="3.50.50.60:FF:000002">
    <property type="entry name" value="tRNA uridine 5-carboxymethylaminomethyl modification enzyme MnmG"/>
    <property type="match status" value="1"/>
</dbReference>
<reference evidence="15" key="1">
    <citation type="submission" date="2017-08" db="EMBL/GenBank/DDBJ databases">
        <title>A dynamic microbial community with high functional redundancy inhabits the cold, oxic subseafloor aquifer.</title>
        <authorList>
            <person name="Tully B.J."/>
            <person name="Wheat C.G."/>
            <person name="Glazer B.T."/>
            <person name="Huber J.A."/>
        </authorList>
    </citation>
    <scope>NUCLEOTIDE SEQUENCE [LARGE SCALE GENOMIC DNA]</scope>
</reference>
<dbReference type="PANTHER" id="PTHR11806:SF0">
    <property type="entry name" value="PROTEIN MTO1 HOMOLOG, MITOCHONDRIAL"/>
    <property type="match status" value="1"/>
</dbReference>
<dbReference type="PANTHER" id="PTHR11806">
    <property type="entry name" value="GLUCOSE INHIBITED DIVISION PROTEIN A"/>
    <property type="match status" value="1"/>
</dbReference>
<name>A0A2A4TAS8_9DELT</name>
<dbReference type="PRINTS" id="PR00411">
    <property type="entry name" value="PNDRDTASEI"/>
</dbReference>
<dbReference type="GO" id="GO:0002098">
    <property type="term" value="P:tRNA wobble uridine modification"/>
    <property type="evidence" value="ECO:0007669"/>
    <property type="project" value="InterPro"/>
</dbReference>
<dbReference type="Pfam" id="PF21680">
    <property type="entry name" value="GIDA_C_1st"/>
    <property type="match status" value="1"/>
</dbReference>
<keyword evidence="7 12" id="KW-0819">tRNA processing</keyword>
<dbReference type="Pfam" id="PF01134">
    <property type="entry name" value="GIDA"/>
    <property type="match status" value="1"/>
</dbReference>
<dbReference type="InterPro" id="IPR004416">
    <property type="entry name" value="MnmG"/>
</dbReference>
<accession>A0A2A4TAS8</accession>
<comment type="subcellular location">
    <subcellularLocation>
        <location evidence="12">Cytoplasm</location>
    </subcellularLocation>
</comment>
<dbReference type="InterPro" id="IPR044920">
    <property type="entry name" value="MnmG_C_subdom_sf"/>
</dbReference>
<feature type="binding site" evidence="12">
    <location>
        <position position="123"/>
    </location>
    <ligand>
        <name>FAD</name>
        <dbReference type="ChEBI" id="CHEBI:57692"/>
    </ligand>
</feature>
<evidence type="ECO:0000313" key="15">
    <source>
        <dbReference type="Proteomes" id="UP000218113"/>
    </source>
</evidence>
<dbReference type="GO" id="GO:0030488">
    <property type="term" value="P:tRNA methylation"/>
    <property type="evidence" value="ECO:0007669"/>
    <property type="project" value="TreeGrafter"/>
</dbReference>
<dbReference type="InterPro" id="IPR049312">
    <property type="entry name" value="GIDA_C_N"/>
</dbReference>
<comment type="function">
    <text evidence="2 12">NAD-binding protein involved in the addition of a carboxymethylaminomethyl (cmnm) group at the wobble position (U34) of certain tRNAs, forming tRNA-cmnm(5)s(2)U34.</text>
</comment>
<dbReference type="SUPFAM" id="SSF51905">
    <property type="entry name" value="FAD/NAD(P)-binding domain"/>
    <property type="match status" value="1"/>
</dbReference>
<evidence type="ECO:0000256" key="12">
    <source>
        <dbReference type="HAMAP-Rule" id="MF_00129"/>
    </source>
</evidence>
<dbReference type="NCBIfam" id="TIGR00136">
    <property type="entry name" value="mnmG_gidA"/>
    <property type="match status" value="1"/>
</dbReference>